<name>A0A4T0C4R0_AURPU</name>
<comment type="caution">
    <text evidence="2">The sequence shown here is derived from an EMBL/GenBank/DDBJ whole genome shotgun (WGS) entry which is preliminary data.</text>
</comment>
<dbReference type="EMBL" id="QZBU01002311">
    <property type="protein sequence ID" value="TIA39774.1"/>
    <property type="molecule type" value="Genomic_DNA"/>
</dbReference>
<reference evidence="2 3" key="1">
    <citation type="submission" date="2018-10" db="EMBL/GenBank/DDBJ databases">
        <title>Fifty Aureobasidium pullulans genomes reveal a recombining polyextremotolerant generalist.</title>
        <authorList>
            <person name="Gostincar C."/>
            <person name="Turk M."/>
            <person name="Zajc J."/>
            <person name="Gunde-Cimerman N."/>
        </authorList>
    </citation>
    <scope>NUCLEOTIDE SEQUENCE [LARGE SCALE GENOMIC DNA]</scope>
    <source>
        <strain evidence="2 3">EXF-3380</strain>
    </source>
</reference>
<organism evidence="2 3">
    <name type="scientific">Aureobasidium pullulans</name>
    <name type="common">Black yeast</name>
    <name type="synonym">Pullularia pullulans</name>
    <dbReference type="NCBI Taxonomy" id="5580"/>
    <lineage>
        <taxon>Eukaryota</taxon>
        <taxon>Fungi</taxon>
        <taxon>Dikarya</taxon>
        <taxon>Ascomycota</taxon>
        <taxon>Pezizomycotina</taxon>
        <taxon>Dothideomycetes</taxon>
        <taxon>Dothideomycetidae</taxon>
        <taxon>Dothideales</taxon>
        <taxon>Saccotheciaceae</taxon>
        <taxon>Aureobasidium</taxon>
    </lineage>
</organism>
<sequence length="124" mass="14200">MAPSSRKGNIARFTQRPGPSDTQQMADLGIMEKINTWSTTALDSPRLPILQTSTLWMVMSRVPYIKLLLISSGRRFNLSVRHISATILLRLLPRRCPMIWRNIQPRSSPQHVLCRLLLRLLALL</sequence>
<evidence type="ECO:0000313" key="3">
    <source>
        <dbReference type="Proteomes" id="UP000304947"/>
    </source>
</evidence>
<feature type="region of interest" description="Disordered" evidence="1">
    <location>
        <begin position="1"/>
        <end position="22"/>
    </location>
</feature>
<gene>
    <name evidence="2" type="ORF">D6C83_06367</name>
</gene>
<dbReference type="AlphaFoldDB" id="A0A4T0C4R0"/>
<accession>A0A4T0C4R0</accession>
<evidence type="ECO:0000313" key="2">
    <source>
        <dbReference type="EMBL" id="TIA39774.1"/>
    </source>
</evidence>
<evidence type="ECO:0000256" key="1">
    <source>
        <dbReference type="SAM" id="MobiDB-lite"/>
    </source>
</evidence>
<proteinExistence type="predicted"/>
<protein>
    <submittedName>
        <fullName evidence="2">Uncharacterized protein</fullName>
    </submittedName>
</protein>
<dbReference type="Proteomes" id="UP000304947">
    <property type="component" value="Unassembled WGS sequence"/>
</dbReference>